<gene>
    <name evidence="1" type="ORF">FM038_020805</name>
</gene>
<evidence type="ECO:0008006" key="3">
    <source>
        <dbReference type="Google" id="ProtNLM"/>
    </source>
</evidence>
<proteinExistence type="predicted"/>
<accession>A0ABX6VD98</accession>
<name>A0ABX6VD98_9GAMM</name>
<organism evidence="1 2">
    <name type="scientific">Shewanella eurypsychrophilus</name>
    <dbReference type="NCBI Taxonomy" id="2593656"/>
    <lineage>
        <taxon>Bacteria</taxon>
        <taxon>Pseudomonadati</taxon>
        <taxon>Pseudomonadota</taxon>
        <taxon>Gammaproteobacteria</taxon>
        <taxon>Alteromonadales</taxon>
        <taxon>Shewanellaceae</taxon>
        <taxon>Shewanella</taxon>
    </lineage>
</organism>
<dbReference type="EMBL" id="CP045503">
    <property type="protein sequence ID" value="QPG59546.2"/>
    <property type="molecule type" value="Genomic_DNA"/>
</dbReference>
<evidence type="ECO:0000313" key="2">
    <source>
        <dbReference type="Proteomes" id="UP000316416"/>
    </source>
</evidence>
<sequence length="135" mass="15507">MLRYISLIPLFWFSPLLAAPDSILSERCLATFEFIKTQDLDLFIAEMPFTPSKTEKARSAKVLQRAHQKWFVKEKINNIEVGEISYQQPSTAKQEKYGALNQARVKLTVVGENYNSRVSCNFIQTKDGWFLSSLP</sequence>
<protein>
    <recommendedName>
        <fullName evidence="3">DUF4878 domain-containing protein</fullName>
    </recommendedName>
</protein>
<reference evidence="1" key="1">
    <citation type="submission" date="2021-07" db="EMBL/GenBank/DDBJ databases">
        <title>Shewanella sp. YLB-07 whole genome sequence.</title>
        <authorList>
            <person name="Yu L."/>
        </authorList>
    </citation>
    <scope>NUCLEOTIDE SEQUENCE</scope>
    <source>
        <strain evidence="1">YLB-08</strain>
    </source>
</reference>
<keyword evidence="2" id="KW-1185">Reference proteome</keyword>
<dbReference type="Proteomes" id="UP000316416">
    <property type="component" value="Chromosome"/>
</dbReference>
<dbReference type="RefSeq" id="WP_142871359.1">
    <property type="nucleotide sequence ID" value="NZ_CP045503.2"/>
</dbReference>
<evidence type="ECO:0000313" key="1">
    <source>
        <dbReference type="EMBL" id="QPG59546.2"/>
    </source>
</evidence>